<dbReference type="Proteomes" id="UP000033930">
    <property type="component" value="Unassembled WGS sequence"/>
</dbReference>
<dbReference type="InterPro" id="IPR013783">
    <property type="entry name" value="Ig-like_fold"/>
</dbReference>
<keyword evidence="2" id="KW-0812">Transmembrane</keyword>
<keyword evidence="2" id="KW-0472">Membrane</keyword>
<organism evidence="3 4">
    <name type="scientific">Candidatus Uhrbacteria bacterium GW2011_GWC1_41_20</name>
    <dbReference type="NCBI Taxonomy" id="1618983"/>
    <lineage>
        <taxon>Bacteria</taxon>
        <taxon>Candidatus Uhriibacteriota</taxon>
    </lineage>
</organism>
<dbReference type="Gene3D" id="2.60.40.10">
    <property type="entry name" value="Immunoglobulins"/>
    <property type="match status" value="1"/>
</dbReference>
<evidence type="ECO:0000256" key="1">
    <source>
        <dbReference type="SAM" id="MobiDB-lite"/>
    </source>
</evidence>
<dbReference type="AlphaFoldDB" id="A0A0G0VBX1"/>
<sequence length="635" mass="69114">MTPKVEKHEHHVHHEQKKDSEVINDEKHEIKTHGHLSDLPQKTRQEKEALMDEGLEAIYGDHTINFEKLDRKENKLTTLLLTSIIILGVITATMWSGFFVYTKFFEPTRDKEFTLEIAMDDTIVSGQKAQIEVLYTNPTNVPVAALELDLNLPSAFRTYSFNQEPTDLDNLIWDLGSLSGMSDGKIIVDGVWIAQTPSETPVQAHATYKPGNFNSNFEEIAVTYVTTLESTLKATIEGPEEASAGQDLLYNMKIENTGEEAFEQVLINLDLPEGFYLQDSEPSLAAGGPAQWTIAHIDAGAIEEITFSGTFASNIESFQYFDATISLAIDDRSVEQATAQAYTDVLANDMTVQLVANGSSSNTSLDIGSTLRLSISLENTEDIPIEDIDILLDFQADDSIPIKWSSASLDDGTISSAGISWSFDLIEPGEKILLNTSFPLDSTLGVGDADQFRIVASANYQGRTVMSSPIEVSINSQASLSTSIRYFEEDGSALGNGPLPPQVGNTTTYRVIWNIQNSLHDLENIRVSASLPPHVIWAGNATQDIGAITFNDSDKTVTWNLTSLSAGISSVNGSFSISITPDDGDIGSFIKLISGSTLSAKDVTTEQTLSRSTDSLNTDLTDDAQASRVGGIAVE</sequence>
<name>A0A0G0VBX1_9BACT</name>
<evidence type="ECO:0008006" key="5">
    <source>
        <dbReference type="Google" id="ProtNLM"/>
    </source>
</evidence>
<accession>A0A0G0VBX1</accession>
<reference evidence="3 4" key="1">
    <citation type="journal article" date="2015" name="Nature">
        <title>rRNA introns, odd ribosomes, and small enigmatic genomes across a large radiation of phyla.</title>
        <authorList>
            <person name="Brown C.T."/>
            <person name="Hug L.A."/>
            <person name="Thomas B.C."/>
            <person name="Sharon I."/>
            <person name="Castelle C.J."/>
            <person name="Singh A."/>
            <person name="Wilkins M.J."/>
            <person name="Williams K.H."/>
            <person name="Banfield J.F."/>
        </authorList>
    </citation>
    <scope>NUCLEOTIDE SEQUENCE [LARGE SCALE GENOMIC DNA]</scope>
</reference>
<feature type="transmembrane region" description="Helical" evidence="2">
    <location>
        <begin position="78"/>
        <end position="101"/>
    </location>
</feature>
<dbReference type="PANTHER" id="PTHR35902">
    <property type="entry name" value="S-LAYER DOMAIN-LIKE PROTEIN-RELATED"/>
    <property type="match status" value="1"/>
</dbReference>
<dbReference type="PANTHER" id="PTHR35902:SF3">
    <property type="entry name" value="NPCBM-ASSOCIATED, NEW3 DOMAIN OF ALPHA-GALACTOSIDASE"/>
    <property type="match status" value="1"/>
</dbReference>
<evidence type="ECO:0000256" key="2">
    <source>
        <dbReference type="SAM" id="Phobius"/>
    </source>
</evidence>
<keyword evidence="2" id="KW-1133">Transmembrane helix</keyword>
<gene>
    <name evidence="3" type="ORF">UU50_C0018G0024</name>
</gene>
<protein>
    <recommendedName>
        <fullName evidence="5">DUF11 domain-containing protein</fullName>
    </recommendedName>
</protein>
<proteinExistence type="predicted"/>
<dbReference type="Gene3D" id="2.60.40.1170">
    <property type="entry name" value="Mu homology domain, subdomain B"/>
    <property type="match status" value="1"/>
</dbReference>
<feature type="region of interest" description="Disordered" evidence="1">
    <location>
        <begin position="1"/>
        <end position="24"/>
    </location>
</feature>
<comment type="caution">
    <text evidence="3">The sequence shown here is derived from an EMBL/GenBank/DDBJ whole genome shotgun (WGS) entry which is preliminary data.</text>
</comment>
<evidence type="ECO:0000313" key="3">
    <source>
        <dbReference type="EMBL" id="KKR98419.1"/>
    </source>
</evidence>
<dbReference type="EMBL" id="LCAW01000018">
    <property type="protein sequence ID" value="KKR98419.1"/>
    <property type="molecule type" value="Genomic_DNA"/>
</dbReference>
<evidence type="ECO:0000313" key="4">
    <source>
        <dbReference type="Proteomes" id="UP000033930"/>
    </source>
</evidence>